<comment type="subcellular location">
    <subcellularLocation>
        <location evidence="1">Cell membrane</location>
        <topology evidence="1">Multi-pass membrane protein</topology>
    </subcellularLocation>
</comment>
<feature type="transmembrane region" description="Helical" evidence="8">
    <location>
        <begin position="422"/>
        <end position="442"/>
    </location>
</feature>
<feature type="transmembrane region" description="Helical" evidence="8">
    <location>
        <begin position="146"/>
        <end position="167"/>
    </location>
</feature>
<dbReference type="PROSITE" id="PS50850">
    <property type="entry name" value="MFS"/>
    <property type="match status" value="1"/>
</dbReference>
<dbReference type="Gene3D" id="1.20.1720.10">
    <property type="entry name" value="Multidrug resistance protein D"/>
    <property type="match status" value="1"/>
</dbReference>
<feature type="transmembrane region" description="Helical" evidence="8">
    <location>
        <begin position="241"/>
        <end position="263"/>
    </location>
</feature>
<feature type="compositionally biased region" description="Low complexity" evidence="7">
    <location>
        <begin position="480"/>
        <end position="490"/>
    </location>
</feature>
<reference evidence="10 11" key="1">
    <citation type="journal article" date="2019" name="Int. J. Syst. Evol. Microbiol.">
        <title>The Global Catalogue of Microorganisms (GCM) 10K type strain sequencing project: providing services to taxonomists for standard genome sequencing and annotation.</title>
        <authorList>
            <consortium name="The Broad Institute Genomics Platform"/>
            <consortium name="The Broad Institute Genome Sequencing Center for Infectious Disease"/>
            <person name="Wu L."/>
            <person name="Ma J."/>
        </authorList>
    </citation>
    <scope>NUCLEOTIDE SEQUENCE [LARGE SCALE GENOMIC DNA]</scope>
    <source>
        <strain evidence="10 11">JCM 16009</strain>
    </source>
</reference>
<evidence type="ECO:0000256" key="8">
    <source>
        <dbReference type="SAM" id="Phobius"/>
    </source>
</evidence>
<evidence type="ECO:0000256" key="2">
    <source>
        <dbReference type="ARBA" id="ARBA00022448"/>
    </source>
</evidence>
<keyword evidence="11" id="KW-1185">Reference proteome</keyword>
<feature type="transmembrane region" description="Helical" evidence="8">
    <location>
        <begin position="284"/>
        <end position="309"/>
    </location>
</feature>
<feature type="transmembrane region" description="Helical" evidence="8">
    <location>
        <begin position="173"/>
        <end position="196"/>
    </location>
</feature>
<keyword evidence="6 8" id="KW-0472">Membrane</keyword>
<dbReference type="SUPFAM" id="SSF103473">
    <property type="entry name" value="MFS general substrate transporter"/>
    <property type="match status" value="1"/>
</dbReference>
<dbReference type="RefSeq" id="WP_344417956.1">
    <property type="nucleotide sequence ID" value="NZ_BAAAQK010000009.1"/>
</dbReference>
<feature type="transmembrane region" description="Helical" evidence="8">
    <location>
        <begin position="349"/>
        <end position="368"/>
    </location>
</feature>
<dbReference type="InterPro" id="IPR005829">
    <property type="entry name" value="Sugar_transporter_CS"/>
</dbReference>
<feature type="transmembrane region" description="Helical" evidence="8">
    <location>
        <begin position="217"/>
        <end position="235"/>
    </location>
</feature>
<keyword evidence="4 8" id="KW-0812">Transmembrane</keyword>
<dbReference type="Pfam" id="PF07690">
    <property type="entry name" value="MFS_1"/>
    <property type="match status" value="1"/>
</dbReference>
<comment type="caution">
    <text evidence="10">The sequence shown here is derived from an EMBL/GenBank/DDBJ whole genome shotgun (WGS) entry which is preliminary data.</text>
</comment>
<accession>A0ABN2N5P5</accession>
<dbReference type="PROSITE" id="PS00216">
    <property type="entry name" value="SUGAR_TRANSPORT_1"/>
    <property type="match status" value="1"/>
</dbReference>
<dbReference type="Proteomes" id="UP001500449">
    <property type="component" value="Unassembled WGS sequence"/>
</dbReference>
<evidence type="ECO:0000313" key="11">
    <source>
        <dbReference type="Proteomes" id="UP001500449"/>
    </source>
</evidence>
<dbReference type="PANTHER" id="PTHR42718:SF46">
    <property type="entry name" value="BLR6921 PROTEIN"/>
    <property type="match status" value="1"/>
</dbReference>
<feature type="transmembrane region" description="Helical" evidence="8">
    <location>
        <begin position="17"/>
        <end position="42"/>
    </location>
</feature>
<gene>
    <name evidence="10" type="ORF">GCM10009836_35390</name>
</gene>
<evidence type="ECO:0000256" key="6">
    <source>
        <dbReference type="ARBA" id="ARBA00023136"/>
    </source>
</evidence>
<evidence type="ECO:0000313" key="10">
    <source>
        <dbReference type="EMBL" id="GAA1852261.1"/>
    </source>
</evidence>
<feature type="transmembrane region" description="Helical" evidence="8">
    <location>
        <begin position="374"/>
        <end position="401"/>
    </location>
</feature>
<keyword evidence="3" id="KW-1003">Cell membrane</keyword>
<feature type="transmembrane region" description="Helical" evidence="8">
    <location>
        <begin position="111"/>
        <end position="134"/>
    </location>
</feature>
<evidence type="ECO:0000256" key="3">
    <source>
        <dbReference type="ARBA" id="ARBA00022475"/>
    </source>
</evidence>
<feature type="domain" description="Major facilitator superfamily (MFS) profile" evidence="9">
    <location>
        <begin position="20"/>
        <end position="478"/>
    </location>
</feature>
<feature type="transmembrane region" description="Helical" evidence="8">
    <location>
        <begin position="54"/>
        <end position="74"/>
    </location>
</feature>
<feature type="transmembrane region" description="Helical" evidence="8">
    <location>
        <begin position="315"/>
        <end position="337"/>
    </location>
</feature>
<evidence type="ECO:0000256" key="5">
    <source>
        <dbReference type="ARBA" id="ARBA00022989"/>
    </source>
</evidence>
<feature type="transmembrane region" description="Helical" evidence="8">
    <location>
        <begin position="454"/>
        <end position="474"/>
    </location>
</feature>
<evidence type="ECO:0000256" key="4">
    <source>
        <dbReference type="ARBA" id="ARBA00022692"/>
    </source>
</evidence>
<dbReference type="InterPro" id="IPR011701">
    <property type="entry name" value="MFS"/>
</dbReference>
<keyword evidence="5 8" id="KW-1133">Transmembrane helix</keyword>
<dbReference type="InterPro" id="IPR020846">
    <property type="entry name" value="MFS_dom"/>
</dbReference>
<keyword evidence="2" id="KW-0813">Transport</keyword>
<name>A0ABN2N5P5_9PSEU</name>
<dbReference type="InterPro" id="IPR036259">
    <property type="entry name" value="MFS_trans_sf"/>
</dbReference>
<dbReference type="PANTHER" id="PTHR42718">
    <property type="entry name" value="MAJOR FACILITATOR SUPERFAMILY MULTIDRUG TRANSPORTER MFSC"/>
    <property type="match status" value="1"/>
</dbReference>
<organism evidence="10 11">
    <name type="scientific">Pseudonocardia ailaonensis</name>
    <dbReference type="NCBI Taxonomy" id="367279"/>
    <lineage>
        <taxon>Bacteria</taxon>
        <taxon>Bacillati</taxon>
        <taxon>Actinomycetota</taxon>
        <taxon>Actinomycetes</taxon>
        <taxon>Pseudonocardiales</taxon>
        <taxon>Pseudonocardiaceae</taxon>
        <taxon>Pseudonocardia</taxon>
    </lineage>
</organism>
<protein>
    <submittedName>
        <fullName evidence="10">MFS transporter</fullName>
    </submittedName>
</protein>
<proteinExistence type="predicted"/>
<feature type="region of interest" description="Disordered" evidence="7">
    <location>
        <begin position="480"/>
        <end position="501"/>
    </location>
</feature>
<dbReference type="Gene3D" id="1.20.1250.20">
    <property type="entry name" value="MFS general substrate transporter like domains"/>
    <property type="match status" value="1"/>
</dbReference>
<sequence>MANGEAEATQSLSRKRFWLVTGLLSLGQLMVVLDVSIVNVALPSIRTDLGFSEAGLAWVVNGYALAYAGFLLLGGRAADLFGRRRIFVLGLAVFTLASLAGAVAPNGLVLVIARVAQGIGGAILSPATLTILTTTFTTPAQRGKALGVWSAVAGGGAAIGTVLGGVLTGLLSWRWILLVNLPLGVLGIVGAYLLLVESRGGSPADIQGGGQRRSLDLGGAALVTTGLVALVYGTINSGEQGWGAVTTLVPFVGGLVLLAWFVVHEHRIAAAPLLPLGLLRLGSVAVGNASMFLLATGVVAHFFFLTLYLQNVLGWSPLAAGLAFLPGAAAMTVGAYAGPALLKLIPLRVLLVTGPLLSTAGLAWLSLLPLQATYAVHLLVPMVLVTLGAGIAMMPLALAATGGVPRSEAGVASGLINTTRQVGGAVGLGVLAAVAASVTGGSADPALQVSGQRAAFVVAAAFTLAAALIPLVGLRTRPAPAAAEQRPAEQPTDRLADTEVG</sequence>
<dbReference type="CDD" id="cd17321">
    <property type="entry name" value="MFS_MMR_MDR_like"/>
    <property type="match status" value="1"/>
</dbReference>
<dbReference type="EMBL" id="BAAAQK010000009">
    <property type="protein sequence ID" value="GAA1852261.1"/>
    <property type="molecule type" value="Genomic_DNA"/>
</dbReference>
<evidence type="ECO:0000259" key="9">
    <source>
        <dbReference type="PROSITE" id="PS50850"/>
    </source>
</evidence>
<feature type="transmembrane region" description="Helical" evidence="8">
    <location>
        <begin position="86"/>
        <end position="105"/>
    </location>
</feature>
<evidence type="ECO:0000256" key="7">
    <source>
        <dbReference type="SAM" id="MobiDB-lite"/>
    </source>
</evidence>
<feature type="compositionally biased region" description="Basic and acidic residues" evidence="7">
    <location>
        <begin position="491"/>
        <end position="501"/>
    </location>
</feature>
<evidence type="ECO:0000256" key="1">
    <source>
        <dbReference type="ARBA" id="ARBA00004651"/>
    </source>
</evidence>